<evidence type="ECO:0000313" key="1">
    <source>
        <dbReference type="EMBL" id="SVA54060.1"/>
    </source>
</evidence>
<name>A0A381WNJ0_9ZZZZ</name>
<dbReference type="EMBL" id="UINC01012370">
    <property type="protein sequence ID" value="SVA54060.1"/>
    <property type="molecule type" value="Genomic_DNA"/>
</dbReference>
<evidence type="ECO:0008006" key="2">
    <source>
        <dbReference type="Google" id="ProtNLM"/>
    </source>
</evidence>
<feature type="non-terminal residue" evidence="1">
    <location>
        <position position="1"/>
    </location>
</feature>
<protein>
    <recommendedName>
        <fullName evidence="2">MaoC-like domain-containing protein</fullName>
    </recommendedName>
</protein>
<dbReference type="InterPro" id="IPR029069">
    <property type="entry name" value="HotDog_dom_sf"/>
</dbReference>
<dbReference type="Gene3D" id="3.10.129.10">
    <property type="entry name" value="Hotdog Thioesterase"/>
    <property type="match status" value="1"/>
</dbReference>
<reference evidence="1" key="1">
    <citation type="submission" date="2018-05" db="EMBL/GenBank/DDBJ databases">
        <authorList>
            <person name="Lanie J.A."/>
            <person name="Ng W.-L."/>
            <person name="Kazmierczak K.M."/>
            <person name="Andrzejewski T.M."/>
            <person name="Davidsen T.M."/>
            <person name="Wayne K.J."/>
            <person name="Tettelin H."/>
            <person name="Glass J.I."/>
            <person name="Rusch D."/>
            <person name="Podicherti R."/>
            <person name="Tsui H.-C.T."/>
            <person name="Winkler M.E."/>
        </authorList>
    </citation>
    <scope>NUCLEOTIDE SEQUENCE</scope>
</reference>
<dbReference type="AlphaFoldDB" id="A0A381WNJ0"/>
<gene>
    <name evidence="1" type="ORF">METZ01_LOCUS106914</name>
</gene>
<proteinExistence type="predicted"/>
<accession>A0A381WNJ0</accession>
<sequence>VIEFVSVREKEITPSRFTSNEVANREGMPEAIVPGPMNIALMSQILTDWSDTVCLLKIDVVFRQTVPHNIDLTFSGIVTDKDETGDSTKLECDVVMENSDGVKLVIGTGVIALPNKP</sequence>
<organism evidence="1">
    <name type="scientific">marine metagenome</name>
    <dbReference type="NCBI Taxonomy" id="408172"/>
    <lineage>
        <taxon>unclassified sequences</taxon>
        <taxon>metagenomes</taxon>
        <taxon>ecological metagenomes</taxon>
    </lineage>
</organism>
<dbReference type="SUPFAM" id="SSF54637">
    <property type="entry name" value="Thioesterase/thiol ester dehydrase-isomerase"/>
    <property type="match status" value="1"/>
</dbReference>